<protein>
    <submittedName>
        <fullName evidence="1">DNA repair protein</fullName>
    </submittedName>
</protein>
<evidence type="ECO:0000313" key="1">
    <source>
        <dbReference type="EMBL" id="DAD76911.1"/>
    </source>
</evidence>
<dbReference type="EMBL" id="BK014813">
    <property type="protein sequence ID" value="DAD76911.1"/>
    <property type="molecule type" value="Genomic_DNA"/>
</dbReference>
<proteinExistence type="predicted"/>
<reference evidence="1" key="1">
    <citation type="journal article" date="2021" name="Proc. Natl. Acad. Sci. U.S.A.">
        <title>A Catalog of Tens of Thousands of Viruses from Human Metagenomes Reveals Hidden Associations with Chronic Diseases.</title>
        <authorList>
            <person name="Tisza M.J."/>
            <person name="Buck C.B."/>
        </authorList>
    </citation>
    <scope>NUCLEOTIDE SEQUENCE</scope>
    <source>
        <strain evidence="1">Ct3b712</strain>
    </source>
</reference>
<accession>A0A8S5M494</accession>
<sequence length="159" mass="18504">MTRIDIRGGQMTFGQRIELGHILTDVHLSEAAKMIAAMRCLDPGWKTTEMPQSIDYFAEVIEGLTYWVKREASELRYEPTEEEQSAGIGQLSKLTGEMGTIMALAKDYGKDPDEILRWKYGKVFNILYTNLQSHLFHERLKRLRERREKEKAGKPWRAR</sequence>
<organism evidence="1">
    <name type="scientific">Siphoviridae sp. ct3b712</name>
    <dbReference type="NCBI Taxonomy" id="2826283"/>
    <lineage>
        <taxon>Viruses</taxon>
        <taxon>Duplodnaviria</taxon>
        <taxon>Heunggongvirae</taxon>
        <taxon>Uroviricota</taxon>
        <taxon>Caudoviricetes</taxon>
    </lineage>
</organism>
<name>A0A8S5M494_9CAUD</name>